<evidence type="ECO:0000256" key="5">
    <source>
        <dbReference type="PROSITE-ProRule" id="PRU00042"/>
    </source>
</evidence>
<evidence type="ECO:0000256" key="6">
    <source>
        <dbReference type="SAM" id="MobiDB-lite"/>
    </source>
</evidence>
<evidence type="ECO:0000259" key="7">
    <source>
        <dbReference type="PROSITE" id="PS50157"/>
    </source>
</evidence>
<dbReference type="FunFam" id="3.30.160.60:FF:000005">
    <property type="entry name" value="Zinc finger protein 14 homolog"/>
    <property type="match status" value="1"/>
</dbReference>
<feature type="compositionally biased region" description="Polar residues" evidence="6">
    <location>
        <begin position="153"/>
        <end position="171"/>
    </location>
</feature>
<dbReference type="FunFam" id="3.30.160.60:FF:000100">
    <property type="entry name" value="Zinc finger 45-like"/>
    <property type="match status" value="1"/>
</dbReference>
<dbReference type="PANTHER" id="PTHR16515">
    <property type="entry name" value="PR DOMAIN ZINC FINGER PROTEIN"/>
    <property type="match status" value="1"/>
</dbReference>
<feature type="compositionally biased region" description="Polar residues" evidence="6">
    <location>
        <begin position="429"/>
        <end position="439"/>
    </location>
</feature>
<feature type="compositionally biased region" description="Low complexity" evidence="6">
    <location>
        <begin position="70"/>
        <end position="91"/>
    </location>
</feature>
<dbReference type="InterPro" id="IPR013087">
    <property type="entry name" value="Znf_C2H2_type"/>
</dbReference>
<feature type="compositionally biased region" description="Polar residues" evidence="6">
    <location>
        <begin position="95"/>
        <end position="106"/>
    </location>
</feature>
<dbReference type="Pfam" id="PF00096">
    <property type="entry name" value="zf-C2H2"/>
    <property type="match status" value="2"/>
</dbReference>
<feature type="compositionally biased region" description="Low complexity" evidence="6">
    <location>
        <begin position="191"/>
        <end position="200"/>
    </location>
</feature>
<dbReference type="InterPro" id="IPR050331">
    <property type="entry name" value="Zinc_finger"/>
</dbReference>
<evidence type="ECO:0000256" key="2">
    <source>
        <dbReference type="ARBA" id="ARBA00022737"/>
    </source>
</evidence>
<feature type="compositionally biased region" description="Low complexity" evidence="6">
    <location>
        <begin position="128"/>
        <end position="146"/>
    </location>
</feature>
<feature type="compositionally biased region" description="Low complexity" evidence="6">
    <location>
        <begin position="237"/>
        <end position="271"/>
    </location>
</feature>
<dbReference type="PANTHER" id="PTHR16515:SF58">
    <property type="entry name" value="ZINC FINGER PROTEIN 22"/>
    <property type="match status" value="1"/>
</dbReference>
<protein>
    <recommendedName>
        <fullName evidence="7">C2H2-type domain-containing protein</fullName>
    </recommendedName>
</protein>
<comment type="caution">
    <text evidence="8">The sequence shown here is derived from an EMBL/GenBank/DDBJ whole genome shotgun (WGS) entry which is preliminary data.</text>
</comment>
<organism evidence="8 9">
    <name type="scientific">Trichocladium antarcticum</name>
    <dbReference type="NCBI Taxonomy" id="1450529"/>
    <lineage>
        <taxon>Eukaryota</taxon>
        <taxon>Fungi</taxon>
        <taxon>Dikarya</taxon>
        <taxon>Ascomycota</taxon>
        <taxon>Pezizomycotina</taxon>
        <taxon>Sordariomycetes</taxon>
        <taxon>Sordariomycetidae</taxon>
        <taxon>Sordariales</taxon>
        <taxon>Chaetomiaceae</taxon>
        <taxon>Trichocladium</taxon>
    </lineage>
</organism>
<dbReference type="SUPFAM" id="SSF57667">
    <property type="entry name" value="beta-beta-alpha zinc fingers"/>
    <property type="match status" value="1"/>
</dbReference>
<feature type="compositionally biased region" description="Basic and acidic residues" evidence="6">
    <location>
        <begin position="440"/>
        <end position="461"/>
    </location>
</feature>
<keyword evidence="1" id="KW-0479">Metal-binding</keyword>
<feature type="domain" description="C2H2-type" evidence="7">
    <location>
        <begin position="368"/>
        <end position="395"/>
    </location>
</feature>
<dbReference type="PROSITE" id="PS00028">
    <property type="entry name" value="ZINC_FINGER_C2H2_1"/>
    <property type="match status" value="1"/>
</dbReference>
<feature type="region of interest" description="Disordered" evidence="6">
    <location>
        <begin position="1"/>
        <end position="297"/>
    </location>
</feature>
<keyword evidence="3 5" id="KW-0863">Zinc-finger</keyword>
<keyword evidence="2" id="KW-0677">Repeat</keyword>
<keyword evidence="9" id="KW-1185">Reference proteome</keyword>
<gene>
    <name evidence="8" type="ORF">BT67DRAFT_452635</name>
</gene>
<dbReference type="GO" id="GO:0010468">
    <property type="term" value="P:regulation of gene expression"/>
    <property type="evidence" value="ECO:0007669"/>
    <property type="project" value="TreeGrafter"/>
</dbReference>
<sequence>MTTSPGESSLGPQRAPPLTSAGPWATSLNPPSSFAPFSSTSTNTTAANITKATNTASTNVLTPSGVVPDGLGSSGSHSSSSQSSPPGGQPLYYSNHMTGSWSTPGGSQIPGYTYASSGSGPAPPGPLAQPSYSRGPPSYGSAPSPSLQHFAVRNSSSAPNGESLPAPQSYQDHPVYPSSGGAGGVGGGPLGSPLGSQTHGGHQHGGLARPATSEQSTAGGSAAAQEGGSYRPPPTPNNCYPPTSTPQQSSFPQYQSPVTQQSPITSPTTSSGGPMPRGHASIPPMAPPLQFSGGRSHHMPPLSYASYGQIPGPVLSNMHHPGAPLTMVGGMQGVGYGHHHPGLPHHPHNIYLHHPSGPAHQPDRDRPFKCNECPHAFNRNHDLKRHKRIHMAVKPFPCVDCDKRFSRKDALKRHRLVKGCGGRSPLEGTMTTANGNDGSSSDRGDALGDDRESTPRLIKRE</sequence>
<dbReference type="InterPro" id="IPR036236">
    <property type="entry name" value="Znf_C2H2_sf"/>
</dbReference>
<dbReference type="GO" id="GO:0005634">
    <property type="term" value="C:nucleus"/>
    <property type="evidence" value="ECO:0007669"/>
    <property type="project" value="TreeGrafter"/>
</dbReference>
<feature type="domain" description="C2H2-type" evidence="7">
    <location>
        <begin position="396"/>
        <end position="425"/>
    </location>
</feature>
<evidence type="ECO:0000256" key="3">
    <source>
        <dbReference type="ARBA" id="ARBA00022771"/>
    </source>
</evidence>
<reference evidence="8" key="1">
    <citation type="journal article" date="2023" name="Mol. Phylogenet. Evol.">
        <title>Genome-scale phylogeny and comparative genomics of the fungal order Sordariales.</title>
        <authorList>
            <person name="Hensen N."/>
            <person name="Bonometti L."/>
            <person name="Westerberg I."/>
            <person name="Brannstrom I.O."/>
            <person name="Guillou S."/>
            <person name="Cros-Aarteil S."/>
            <person name="Calhoun S."/>
            <person name="Haridas S."/>
            <person name="Kuo A."/>
            <person name="Mondo S."/>
            <person name="Pangilinan J."/>
            <person name="Riley R."/>
            <person name="LaButti K."/>
            <person name="Andreopoulos B."/>
            <person name="Lipzen A."/>
            <person name="Chen C."/>
            <person name="Yan M."/>
            <person name="Daum C."/>
            <person name="Ng V."/>
            <person name="Clum A."/>
            <person name="Steindorff A."/>
            <person name="Ohm R.A."/>
            <person name="Martin F."/>
            <person name="Silar P."/>
            <person name="Natvig D.O."/>
            <person name="Lalanne C."/>
            <person name="Gautier V."/>
            <person name="Ament-Velasquez S.L."/>
            <person name="Kruys A."/>
            <person name="Hutchinson M.I."/>
            <person name="Powell A.J."/>
            <person name="Barry K."/>
            <person name="Miller A.N."/>
            <person name="Grigoriev I.V."/>
            <person name="Debuchy R."/>
            <person name="Gladieux P."/>
            <person name="Hiltunen Thoren M."/>
            <person name="Johannesson H."/>
        </authorList>
    </citation>
    <scope>NUCLEOTIDE SEQUENCE</scope>
    <source>
        <strain evidence="8">CBS 123565</strain>
    </source>
</reference>
<reference evidence="8" key="2">
    <citation type="submission" date="2023-05" db="EMBL/GenBank/DDBJ databases">
        <authorList>
            <consortium name="Lawrence Berkeley National Laboratory"/>
            <person name="Steindorff A."/>
            <person name="Hensen N."/>
            <person name="Bonometti L."/>
            <person name="Westerberg I."/>
            <person name="Brannstrom I.O."/>
            <person name="Guillou S."/>
            <person name="Cros-Aarteil S."/>
            <person name="Calhoun S."/>
            <person name="Haridas S."/>
            <person name="Kuo A."/>
            <person name="Mondo S."/>
            <person name="Pangilinan J."/>
            <person name="Riley R."/>
            <person name="Labutti K."/>
            <person name="Andreopoulos B."/>
            <person name="Lipzen A."/>
            <person name="Chen C."/>
            <person name="Yanf M."/>
            <person name="Daum C."/>
            <person name="Ng V."/>
            <person name="Clum A."/>
            <person name="Ohm R."/>
            <person name="Martin F."/>
            <person name="Silar P."/>
            <person name="Natvig D."/>
            <person name="Lalanne C."/>
            <person name="Gautier V."/>
            <person name="Ament-Velasquez S.L."/>
            <person name="Kruys A."/>
            <person name="Hutchinson M.I."/>
            <person name="Powell A.J."/>
            <person name="Barry K."/>
            <person name="Miller A.N."/>
            <person name="Grigoriev I.V."/>
            <person name="Debuchy R."/>
            <person name="Gladieux P."/>
            <person name="Thoren M.H."/>
            <person name="Johannesson H."/>
        </authorList>
    </citation>
    <scope>NUCLEOTIDE SEQUENCE</scope>
    <source>
        <strain evidence="8">CBS 123565</strain>
    </source>
</reference>
<name>A0AAN6ZA00_9PEZI</name>
<dbReference type="Gene3D" id="3.30.160.60">
    <property type="entry name" value="Classic Zinc Finger"/>
    <property type="match status" value="2"/>
</dbReference>
<dbReference type="AlphaFoldDB" id="A0AAN6ZA00"/>
<dbReference type="GO" id="GO:0008270">
    <property type="term" value="F:zinc ion binding"/>
    <property type="evidence" value="ECO:0007669"/>
    <property type="project" value="UniProtKB-KW"/>
</dbReference>
<dbReference type="Proteomes" id="UP001304895">
    <property type="component" value="Unassembled WGS sequence"/>
</dbReference>
<evidence type="ECO:0000256" key="1">
    <source>
        <dbReference type="ARBA" id="ARBA00022723"/>
    </source>
</evidence>
<feature type="compositionally biased region" description="Polar residues" evidence="6">
    <location>
        <begin position="1"/>
        <end position="11"/>
    </location>
</feature>
<dbReference type="SMART" id="SM00355">
    <property type="entry name" value="ZnF_C2H2"/>
    <property type="match status" value="2"/>
</dbReference>
<feature type="compositionally biased region" description="Low complexity" evidence="6">
    <location>
        <begin position="211"/>
        <end position="229"/>
    </location>
</feature>
<feature type="region of interest" description="Disordered" evidence="6">
    <location>
        <begin position="421"/>
        <end position="461"/>
    </location>
</feature>
<feature type="compositionally biased region" description="Low complexity" evidence="6">
    <location>
        <begin position="29"/>
        <end position="59"/>
    </location>
</feature>
<proteinExistence type="predicted"/>
<evidence type="ECO:0000313" key="8">
    <source>
        <dbReference type="EMBL" id="KAK4130118.1"/>
    </source>
</evidence>
<evidence type="ECO:0000256" key="4">
    <source>
        <dbReference type="ARBA" id="ARBA00022833"/>
    </source>
</evidence>
<keyword evidence="4" id="KW-0862">Zinc</keyword>
<dbReference type="EMBL" id="MU853442">
    <property type="protein sequence ID" value="KAK4130118.1"/>
    <property type="molecule type" value="Genomic_DNA"/>
</dbReference>
<accession>A0AAN6ZA00</accession>
<dbReference type="PROSITE" id="PS50157">
    <property type="entry name" value="ZINC_FINGER_C2H2_2"/>
    <property type="match status" value="2"/>
</dbReference>
<evidence type="ECO:0000313" key="9">
    <source>
        <dbReference type="Proteomes" id="UP001304895"/>
    </source>
</evidence>
<feature type="compositionally biased region" description="Gly residues" evidence="6">
    <location>
        <begin position="180"/>
        <end position="190"/>
    </location>
</feature>